<evidence type="ECO:0000313" key="3">
    <source>
        <dbReference type="Proteomes" id="UP000006294"/>
    </source>
</evidence>
<dbReference type="KEGG" id="axl:AXY_12500"/>
<accession>K0J2L4</accession>
<proteinExistence type="predicted"/>
<dbReference type="Proteomes" id="UP000006294">
    <property type="component" value="Chromosome"/>
</dbReference>
<dbReference type="AlphaFoldDB" id="K0J2L4"/>
<keyword evidence="1" id="KW-0472">Membrane</keyword>
<feature type="transmembrane region" description="Helical" evidence="1">
    <location>
        <begin position="99"/>
        <end position="116"/>
    </location>
</feature>
<gene>
    <name evidence="2" type="ordered locus">AXY_12500</name>
</gene>
<evidence type="ECO:0000313" key="2">
    <source>
        <dbReference type="EMBL" id="BAM47382.1"/>
    </source>
</evidence>
<reference evidence="2 3" key="1">
    <citation type="submission" date="2011-01" db="EMBL/GenBank/DDBJ databases">
        <title>Whole genome sequence of Amphibacillus xylinus NBRC 15112.</title>
        <authorList>
            <person name="Nakazawa H."/>
            <person name="Katano Y."/>
            <person name="Nakamura S."/>
            <person name="Sasagawa M."/>
            <person name="Fukada J."/>
            <person name="Arai T."/>
            <person name="Sasakura N."/>
            <person name="Mochizuki D."/>
            <person name="Hosoyama A."/>
            <person name="Harada K."/>
            <person name="Horikawa H."/>
            <person name="Kato Y."/>
            <person name="Harada T."/>
            <person name="Sasaki K."/>
            <person name="Sekiguchi M."/>
            <person name="Hodoyama M."/>
            <person name="Nishiko R."/>
            <person name="Narita H."/>
            <person name="Hanamaki A."/>
            <person name="Hata C."/>
            <person name="Konno Y."/>
            <person name="Niimura Y."/>
            <person name="Yamazaki S."/>
            <person name="Fujita N."/>
        </authorList>
    </citation>
    <scope>NUCLEOTIDE SEQUENCE [LARGE SCALE GENOMIC DNA]</scope>
    <source>
        <strain evidence="3">ATCC 51415 / DSM 6626 / JCM 7361 / LMG 17667 / NBRC 15112 / Ep01</strain>
    </source>
</reference>
<evidence type="ECO:0008006" key="4">
    <source>
        <dbReference type="Google" id="ProtNLM"/>
    </source>
</evidence>
<evidence type="ECO:0000256" key="1">
    <source>
        <dbReference type="SAM" id="Phobius"/>
    </source>
</evidence>
<organism evidence="2 3">
    <name type="scientific">Amphibacillus xylanus (strain ATCC 51415 / DSM 6626 / JCM 7361 / LMG 17667 / NBRC 15112 / Ep01)</name>
    <dbReference type="NCBI Taxonomy" id="698758"/>
    <lineage>
        <taxon>Bacteria</taxon>
        <taxon>Bacillati</taxon>
        <taxon>Bacillota</taxon>
        <taxon>Bacilli</taxon>
        <taxon>Bacillales</taxon>
        <taxon>Bacillaceae</taxon>
        <taxon>Amphibacillus</taxon>
    </lineage>
</organism>
<feature type="transmembrane region" description="Helical" evidence="1">
    <location>
        <begin position="30"/>
        <end position="54"/>
    </location>
</feature>
<feature type="transmembrane region" description="Helical" evidence="1">
    <location>
        <begin position="75"/>
        <end position="93"/>
    </location>
</feature>
<protein>
    <recommendedName>
        <fullName evidence="4">DUF2178 domain-containing protein</fullName>
    </recommendedName>
</protein>
<dbReference type="HOGENOM" id="CLU_2010449_0_0_9"/>
<keyword evidence="1" id="KW-0812">Transmembrane</keyword>
<keyword evidence="1" id="KW-1133">Transmembrane helix</keyword>
<name>K0J2L4_AMPXN</name>
<keyword evidence="3" id="KW-1185">Reference proteome</keyword>
<dbReference type="EMBL" id="AP012050">
    <property type="protein sequence ID" value="BAM47382.1"/>
    <property type="molecule type" value="Genomic_DNA"/>
</dbReference>
<sequence length="123" mass="14257">MIFHSVIFFILNLTNYSPLMMPLSSTIDTFIAISGLVIVIVGMIIVYYIIHFLIETLKDESSLFLKLRTLEQLNNVMTFVFIISGILFFFTYFPMLAGISIIVMLALNGYFLYYFYSNFVIDK</sequence>